<comment type="similarity">
    <text evidence="1">Belongs to the carbohydrate kinase PfkB family.</text>
</comment>
<evidence type="ECO:0000256" key="2">
    <source>
        <dbReference type="ARBA" id="ARBA00022679"/>
    </source>
</evidence>
<protein>
    <submittedName>
        <fullName evidence="5">Carbohydrate kinase family protein</fullName>
    </submittedName>
</protein>
<name>A0A229SJ19_9PSEU</name>
<accession>A0A229SJ19</accession>
<dbReference type="GO" id="GO:0016301">
    <property type="term" value="F:kinase activity"/>
    <property type="evidence" value="ECO:0007669"/>
    <property type="project" value="UniProtKB-KW"/>
</dbReference>
<reference evidence="5 6" key="1">
    <citation type="submission" date="2017-07" db="EMBL/GenBank/DDBJ databases">
        <title>Amycolatopsis thailandensis Genome sequencing and assembly.</title>
        <authorList>
            <person name="Kaur N."/>
            <person name="Mayilraj S."/>
        </authorList>
    </citation>
    <scope>NUCLEOTIDE SEQUENCE [LARGE SCALE GENOMIC DNA]</scope>
    <source>
        <strain evidence="5 6">JCM 16380</strain>
    </source>
</reference>
<dbReference type="InterPro" id="IPR011611">
    <property type="entry name" value="PfkB_dom"/>
</dbReference>
<evidence type="ECO:0000313" key="6">
    <source>
        <dbReference type="Proteomes" id="UP000215223"/>
    </source>
</evidence>
<evidence type="ECO:0000259" key="4">
    <source>
        <dbReference type="Pfam" id="PF00294"/>
    </source>
</evidence>
<evidence type="ECO:0000256" key="1">
    <source>
        <dbReference type="ARBA" id="ARBA00010688"/>
    </source>
</evidence>
<dbReference type="InterPro" id="IPR029056">
    <property type="entry name" value="Ribokinase-like"/>
</dbReference>
<dbReference type="PANTHER" id="PTHR43085">
    <property type="entry name" value="HEXOKINASE FAMILY MEMBER"/>
    <property type="match status" value="1"/>
</dbReference>
<dbReference type="EMBL" id="NMQT01000008">
    <property type="protein sequence ID" value="OXM58671.1"/>
    <property type="molecule type" value="Genomic_DNA"/>
</dbReference>
<dbReference type="RefSeq" id="WP_093932109.1">
    <property type="nucleotide sequence ID" value="NZ_NMQT01000008.1"/>
</dbReference>
<evidence type="ECO:0000313" key="5">
    <source>
        <dbReference type="EMBL" id="OXM58671.1"/>
    </source>
</evidence>
<feature type="domain" description="Carbohydrate kinase PfkB" evidence="4">
    <location>
        <begin position="19"/>
        <end position="279"/>
    </location>
</feature>
<dbReference type="OrthoDB" id="9792663at2"/>
<dbReference type="InterPro" id="IPR050306">
    <property type="entry name" value="PfkB_Carbo_kinase"/>
</dbReference>
<keyword evidence="2" id="KW-0808">Transferase</keyword>
<keyword evidence="3 5" id="KW-0418">Kinase</keyword>
<sequence length="309" mass="32657">MGGKIVVAGVASLTVNMGVAEFPVSYTSVQSPGWLETGVGGAGQHVASILRGLGDDVTLCTVVGRDPAGSLVRDNLRATGLDGPSVVDGPGSTYSVVLVDPDGRRMVWPHLTLVNTVEYPEGRFVEAARDADLAVLSAVDFVRGLLPSAVLRGVPVAVDLNVIADVNEQHYRPWLDVADIVFCSHERLPCSPSEWIARIFARSPGCLIAAVGCGKDGCQLGLRDGRLVSAKPVTPLGVRNTSTAGDSLFAAFLHSWVATGNPVEALADAVVFAGWRIGHRFPHPVMLTESDLAELRVRHPVGVSVSRWD</sequence>
<dbReference type="Pfam" id="PF00294">
    <property type="entry name" value="PfkB"/>
    <property type="match status" value="1"/>
</dbReference>
<gene>
    <name evidence="5" type="ORF">CFP71_01760</name>
</gene>
<evidence type="ECO:0000256" key="3">
    <source>
        <dbReference type="ARBA" id="ARBA00022777"/>
    </source>
</evidence>
<organism evidence="5 6">
    <name type="scientific">Amycolatopsis thailandensis</name>
    <dbReference type="NCBI Taxonomy" id="589330"/>
    <lineage>
        <taxon>Bacteria</taxon>
        <taxon>Bacillati</taxon>
        <taxon>Actinomycetota</taxon>
        <taxon>Actinomycetes</taxon>
        <taxon>Pseudonocardiales</taxon>
        <taxon>Pseudonocardiaceae</taxon>
        <taxon>Amycolatopsis</taxon>
    </lineage>
</organism>
<proteinExistence type="inferred from homology"/>
<dbReference type="AlphaFoldDB" id="A0A229SJ19"/>
<dbReference type="PANTHER" id="PTHR43085:SF57">
    <property type="entry name" value="CARBOHYDRATE KINASE PFKB DOMAIN-CONTAINING PROTEIN"/>
    <property type="match status" value="1"/>
</dbReference>
<comment type="caution">
    <text evidence="5">The sequence shown here is derived from an EMBL/GenBank/DDBJ whole genome shotgun (WGS) entry which is preliminary data.</text>
</comment>
<keyword evidence="6" id="KW-1185">Reference proteome</keyword>
<dbReference type="Proteomes" id="UP000215223">
    <property type="component" value="Unassembled WGS sequence"/>
</dbReference>
<dbReference type="SUPFAM" id="SSF53613">
    <property type="entry name" value="Ribokinase-like"/>
    <property type="match status" value="1"/>
</dbReference>
<dbReference type="Gene3D" id="3.40.1190.20">
    <property type="match status" value="1"/>
</dbReference>